<sequence length="496" mass="54397">MIQFEKVSYRYPFQDKWAVKNINLEVLPGQVVLITGVSGCGKTTLMRLANGLCPHYYAGEISGQVTICGEDTQKSSVSAISDKIGTLFQDPEDQFFALNVKDEMGFALKVAGMTPTIVNERVVQVAQRLSIENLLSHSISALSEGQKQRVALGEILVSEPQALILDEPSANLDPEATDRLAQELLRLKQAGFAVLIVDHRLHWLNHVADEVIVMQQGEIKERGAFSILEDANLRKRYGLREAHVEDVRNTLPESNVPSPILKTADLTFDYEKANHHSKLAKLKTLFKGTAKDASNILLKNIHFEVGPGITALIGENGSGKTTLARLITGLNVGTGILYLNGRQTSADQLLKHTGLVLQNADHQLQMRSVREEINACLFAANQQQSAEETINGLLKTFSLEELANRHPQSLSGGQKQRLVIACALAKNPNILILDEPTSGLDGENMQRVANALKEQASLGKAVLLITHDLELLALCADQALRMNTLKKLSDTENLNE</sequence>
<evidence type="ECO:0000256" key="3">
    <source>
        <dbReference type="ARBA" id="ARBA00022475"/>
    </source>
</evidence>
<evidence type="ECO:0000256" key="4">
    <source>
        <dbReference type="ARBA" id="ARBA00022741"/>
    </source>
</evidence>
<dbReference type="Pfam" id="PF00005">
    <property type="entry name" value="ABC_tran"/>
    <property type="match status" value="2"/>
</dbReference>
<evidence type="ECO:0000256" key="7">
    <source>
        <dbReference type="ARBA" id="ARBA00023136"/>
    </source>
</evidence>
<dbReference type="InterPro" id="IPR050095">
    <property type="entry name" value="ECF_ABC_transporter_ATP-bd"/>
</dbReference>
<dbReference type="Proteomes" id="UP000824083">
    <property type="component" value="Unassembled WGS sequence"/>
</dbReference>
<keyword evidence="7" id="KW-0472">Membrane</keyword>
<feature type="domain" description="ABC transporter" evidence="8">
    <location>
        <begin position="280"/>
        <end position="496"/>
    </location>
</feature>
<keyword evidence="2" id="KW-0813">Transport</keyword>
<evidence type="ECO:0000256" key="5">
    <source>
        <dbReference type="ARBA" id="ARBA00022840"/>
    </source>
</evidence>
<gene>
    <name evidence="9" type="ORF">IAC56_05545</name>
</gene>
<dbReference type="GO" id="GO:0005524">
    <property type="term" value="F:ATP binding"/>
    <property type="evidence" value="ECO:0007669"/>
    <property type="project" value="UniProtKB-KW"/>
</dbReference>
<reference evidence="9" key="1">
    <citation type="submission" date="2020-10" db="EMBL/GenBank/DDBJ databases">
        <authorList>
            <person name="Gilroy R."/>
        </authorList>
    </citation>
    <scope>NUCLEOTIDE SEQUENCE</scope>
    <source>
        <strain evidence="9">7463</strain>
    </source>
</reference>
<comment type="subcellular location">
    <subcellularLocation>
        <location evidence="1">Cell membrane</location>
        <topology evidence="1">Peripheral membrane protein</topology>
    </subcellularLocation>
</comment>
<name>A0A9D1LFK9_9BURK</name>
<dbReference type="CDD" id="cd03225">
    <property type="entry name" value="ABC_cobalt_CbiO_domain1"/>
    <property type="match status" value="1"/>
</dbReference>
<evidence type="ECO:0000256" key="2">
    <source>
        <dbReference type="ARBA" id="ARBA00022448"/>
    </source>
</evidence>
<dbReference type="AlphaFoldDB" id="A0A9D1LFK9"/>
<dbReference type="SMART" id="SM00382">
    <property type="entry name" value="AAA"/>
    <property type="match status" value="2"/>
</dbReference>
<dbReference type="InterPro" id="IPR017871">
    <property type="entry name" value="ABC_transporter-like_CS"/>
</dbReference>
<dbReference type="PANTHER" id="PTHR43553">
    <property type="entry name" value="HEAVY METAL TRANSPORTER"/>
    <property type="match status" value="1"/>
</dbReference>
<dbReference type="EMBL" id="DVMY01000085">
    <property type="protein sequence ID" value="HIU37720.1"/>
    <property type="molecule type" value="Genomic_DNA"/>
</dbReference>
<proteinExistence type="predicted"/>
<dbReference type="Gene3D" id="3.40.50.300">
    <property type="entry name" value="P-loop containing nucleotide triphosphate hydrolases"/>
    <property type="match status" value="2"/>
</dbReference>
<dbReference type="PANTHER" id="PTHR43553:SF27">
    <property type="entry name" value="ENERGY-COUPLING FACTOR TRANSPORTER ATP-BINDING PROTEIN ECFA2"/>
    <property type="match status" value="1"/>
</dbReference>
<evidence type="ECO:0000259" key="8">
    <source>
        <dbReference type="PROSITE" id="PS50893"/>
    </source>
</evidence>
<dbReference type="PROSITE" id="PS50893">
    <property type="entry name" value="ABC_TRANSPORTER_2"/>
    <property type="match status" value="2"/>
</dbReference>
<dbReference type="GO" id="GO:0043190">
    <property type="term" value="C:ATP-binding cassette (ABC) transporter complex"/>
    <property type="evidence" value="ECO:0007669"/>
    <property type="project" value="TreeGrafter"/>
</dbReference>
<evidence type="ECO:0000256" key="6">
    <source>
        <dbReference type="ARBA" id="ARBA00022967"/>
    </source>
</evidence>
<dbReference type="InterPro" id="IPR027417">
    <property type="entry name" value="P-loop_NTPase"/>
</dbReference>
<keyword evidence="3" id="KW-1003">Cell membrane</keyword>
<protein>
    <submittedName>
        <fullName evidence="9">ATP-binding cassette domain-containing protein</fullName>
    </submittedName>
</protein>
<comment type="caution">
    <text evidence="9">The sequence shown here is derived from an EMBL/GenBank/DDBJ whole genome shotgun (WGS) entry which is preliminary data.</text>
</comment>
<dbReference type="GO" id="GO:0042626">
    <property type="term" value="F:ATPase-coupled transmembrane transporter activity"/>
    <property type="evidence" value="ECO:0007669"/>
    <property type="project" value="TreeGrafter"/>
</dbReference>
<dbReference type="InterPro" id="IPR015856">
    <property type="entry name" value="ABC_transpr_CbiO/EcfA_su"/>
</dbReference>
<reference evidence="9" key="2">
    <citation type="journal article" date="2021" name="PeerJ">
        <title>Extensive microbial diversity within the chicken gut microbiome revealed by metagenomics and culture.</title>
        <authorList>
            <person name="Gilroy R."/>
            <person name="Ravi A."/>
            <person name="Getino M."/>
            <person name="Pursley I."/>
            <person name="Horton D.L."/>
            <person name="Alikhan N.F."/>
            <person name="Baker D."/>
            <person name="Gharbi K."/>
            <person name="Hall N."/>
            <person name="Watson M."/>
            <person name="Adriaenssens E.M."/>
            <person name="Foster-Nyarko E."/>
            <person name="Jarju S."/>
            <person name="Secka A."/>
            <person name="Antonio M."/>
            <person name="Oren A."/>
            <person name="Chaudhuri R.R."/>
            <person name="La Ragione R."/>
            <person name="Hildebrand F."/>
            <person name="Pallen M.J."/>
        </authorList>
    </citation>
    <scope>NUCLEOTIDE SEQUENCE</scope>
    <source>
        <strain evidence="9">7463</strain>
    </source>
</reference>
<dbReference type="InterPro" id="IPR003439">
    <property type="entry name" value="ABC_transporter-like_ATP-bd"/>
</dbReference>
<keyword evidence="4" id="KW-0547">Nucleotide-binding</keyword>
<keyword evidence="6" id="KW-1278">Translocase</keyword>
<accession>A0A9D1LFK9</accession>
<keyword evidence="5 9" id="KW-0067">ATP-binding</keyword>
<organism evidence="9 10">
    <name type="scientific">Candidatus Aphodousia faecigallinarum</name>
    <dbReference type="NCBI Taxonomy" id="2840677"/>
    <lineage>
        <taxon>Bacteria</taxon>
        <taxon>Pseudomonadati</taxon>
        <taxon>Pseudomonadota</taxon>
        <taxon>Betaproteobacteria</taxon>
        <taxon>Burkholderiales</taxon>
        <taxon>Sutterellaceae</taxon>
        <taxon>Sutterellaceae incertae sedis</taxon>
        <taxon>Candidatus Aphodousia</taxon>
    </lineage>
</organism>
<evidence type="ECO:0000313" key="9">
    <source>
        <dbReference type="EMBL" id="HIU37720.1"/>
    </source>
</evidence>
<dbReference type="SUPFAM" id="SSF52540">
    <property type="entry name" value="P-loop containing nucleoside triphosphate hydrolases"/>
    <property type="match status" value="2"/>
</dbReference>
<dbReference type="InterPro" id="IPR003593">
    <property type="entry name" value="AAA+_ATPase"/>
</dbReference>
<evidence type="ECO:0000256" key="1">
    <source>
        <dbReference type="ARBA" id="ARBA00004202"/>
    </source>
</evidence>
<dbReference type="PROSITE" id="PS00211">
    <property type="entry name" value="ABC_TRANSPORTER_1"/>
    <property type="match status" value="1"/>
</dbReference>
<feature type="domain" description="ABC transporter" evidence="8">
    <location>
        <begin position="2"/>
        <end position="241"/>
    </location>
</feature>
<dbReference type="GO" id="GO:0016887">
    <property type="term" value="F:ATP hydrolysis activity"/>
    <property type="evidence" value="ECO:0007669"/>
    <property type="project" value="InterPro"/>
</dbReference>
<evidence type="ECO:0000313" key="10">
    <source>
        <dbReference type="Proteomes" id="UP000824083"/>
    </source>
</evidence>